<dbReference type="AlphaFoldDB" id="A0A7W3YMZ8"/>
<dbReference type="Proteomes" id="UP000517106">
    <property type="component" value="Unassembled WGS sequence"/>
</dbReference>
<evidence type="ECO:0000259" key="2">
    <source>
        <dbReference type="Pfam" id="PF02481"/>
    </source>
</evidence>
<evidence type="ECO:0000256" key="1">
    <source>
        <dbReference type="ARBA" id="ARBA00006525"/>
    </source>
</evidence>
<dbReference type="InterPro" id="IPR003488">
    <property type="entry name" value="DprA"/>
</dbReference>
<comment type="caution">
    <text evidence="3">The sequence shown here is derived from an EMBL/GenBank/DDBJ whole genome shotgun (WGS) entry which is preliminary data.</text>
</comment>
<protein>
    <submittedName>
        <fullName evidence="3">DNA-protecting protein DprA</fullName>
    </submittedName>
</protein>
<feature type="domain" description="Smf/DprA SLOG" evidence="2">
    <location>
        <begin position="76"/>
        <end position="284"/>
    </location>
</feature>
<dbReference type="GO" id="GO:0009294">
    <property type="term" value="P:DNA-mediated transformation"/>
    <property type="evidence" value="ECO:0007669"/>
    <property type="project" value="InterPro"/>
</dbReference>
<evidence type="ECO:0000313" key="3">
    <source>
        <dbReference type="EMBL" id="MBB1097021.1"/>
    </source>
</evidence>
<dbReference type="EMBL" id="JACIVA010000039">
    <property type="protein sequence ID" value="MBB1097021.1"/>
    <property type="molecule type" value="Genomic_DNA"/>
</dbReference>
<comment type="similarity">
    <text evidence="1">Belongs to the DprA/Smf family.</text>
</comment>
<sequence length="287" mass="31550">MLQVNDFLLRLSLCRGISLVSKYRLWECAQRTRCFNNINFLIEHSKISLRSATAFKNNWTSSDLDNTVKMNKQEPFITIVDPLYPLNLKETYCPPLVLFYRGNLSLLHQPSIGVVGTRQITAYGQSALRGLLPPLIKRQIVVISGLAQGVDGLSHELALKYGGQTIGVIGCGLDKAYPQNHQQLQKDVASRGLLISEYGIGEPPLAYHFPERNRIIAGLSEVVLVVEAKKRSGSLITANIALDENRSVCAVPGRIDAPLSVGCNSLIAAGAKPILKTQDLLDEFRLG</sequence>
<name>A0A7W3YMZ8_9LACO</name>
<dbReference type="NCBIfam" id="TIGR00732">
    <property type="entry name" value="dprA"/>
    <property type="match status" value="1"/>
</dbReference>
<dbReference type="Gene3D" id="3.40.50.450">
    <property type="match status" value="1"/>
</dbReference>
<dbReference type="InterPro" id="IPR057666">
    <property type="entry name" value="DrpA_SLOG"/>
</dbReference>
<proteinExistence type="inferred from homology"/>
<organism evidence="3 4">
    <name type="scientific">Limosilactobacillus rudii</name>
    <dbReference type="NCBI Taxonomy" id="2759755"/>
    <lineage>
        <taxon>Bacteria</taxon>
        <taxon>Bacillati</taxon>
        <taxon>Bacillota</taxon>
        <taxon>Bacilli</taxon>
        <taxon>Lactobacillales</taxon>
        <taxon>Lactobacillaceae</taxon>
        <taxon>Limosilactobacillus</taxon>
    </lineage>
</organism>
<gene>
    <name evidence="3" type="primary">dprA</name>
    <name evidence="3" type="ORF">H5S09_03520</name>
</gene>
<dbReference type="Pfam" id="PF02481">
    <property type="entry name" value="DNA_processg_A"/>
    <property type="match status" value="1"/>
</dbReference>
<keyword evidence="4" id="KW-1185">Reference proteome</keyword>
<dbReference type="RefSeq" id="WP_182595758.1">
    <property type="nucleotide sequence ID" value="NZ_JACIVA010000039.1"/>
</dbReference>
<dbReference type="SUPFAM" id="SSF102405">
    <property type="entry name" value="MCP/YpsA-like"/>
    <property type="match status" value="1"/>
</dbReference>
<evidence type="ECO:0000313" key="4">
    <source>
        <dbReference type="Proteomes" id="UP000517106"/>
    </source>
</evidence>
<reference evidence="3 4" key="1">
    <citation type="submission" date="2020-07" db="EMBL/GenBank/DDBJ databases">
        <title>Description of Limosilactobacillus balticus sp. nov., Limosilactobacillus agrestis sp. nov., Limosilactobacillus albertensis sp. nov., Limosilactobacillus rudii sp. nov., Limosilactobacillus fastidiosus sp. nov., five novel Limosilactobacillus species isolated from the vertebrate gastrointestinal tract, and proposal of 6 subspecies of Limosilactobacillus reuteri adapted to the gastrointestinal tract of specific vertebrate hosts.</title>
        <authorList>
            <person name="Li F."/>
            <person name="Cheng C."/>
            <person name="Zheng J."/>
            <person name="Quevedo R.M."/>
            <person name="Li J."/>
            <person name="Roos S."/>
            <person name="Gaenzle M.G."/>
            <person name="Walter J."/>
        </authorList>
    </citation>
    <scope>NUCLEOTIDE SEQUENCE [LARGE SCALE GENOMIC DNA]</scope>
    <source>
        <strain evidence="3 4">STM2_1</strain>
    </source>
</reference>
<accession>A0A7W3YMZ8</accession>
<dbReference type="PANTHER" id="PTHR43022">
    <property type="entry name" value="PROTEIN SMF"/>
    <property type="match status" value="1"/>
</dbReference>
<dbReference type="PANTHER" id="PTHR43022:SF1">
    <property type="entry name" value="PROTEIN SMF"/>
    <property type="match status" value="1"/>
</dbReference>